<reference evidence="7" key="1">
    <citation type="submission" date="2022-11" db="UniProtKB">
        <authorList>
            <consortium name="WormBaseParasite"/>
        </authorList>
    </citation>
    <scope>IDENTIFICATION</scope>
</reference>
<feature type="domain" description="RRM" evidence="5">
    <location>
        <begin position="623"/>
        <end position="701"/>
    </location>
</feature>
<dbReference type="SMART" id="SM00360">
    <property type="entry name" value="RRM"/>
    <property type="match status" value="3"/>
</dbReference>
<dbReference type="Proteomes" id="UP000887566">
    <property type="component" value="Unplaced"/>
</dbReference>
<evidence type="ECO:0000256" key="1">
    <source>
        <dbReference type="ARBA" id="ARBA00022737"/>
    </source>
</evidence>
<dbReference type="InterPro" id="IPR050666">
    <property type="entry name" value="ESRP"/>
</dbReference>
<feature type="region of interest" description="Disordered" evidence="4">
    <location>
        <begin position="366"/>
        <end position="486"/>
    </location>
</feature>
<dbReference type="InterPro" id="IPR012677">
    <property type="entry name" value="Nucleotide-bd_a/b_plait_sf"/>
</dbReference>
<dbReference type="GO" id="GO:0003723">
    <property type="term" value="F:RNA binding"/>
    <property type="evidence" value="ECO:0007669"/>
    <property type="project" value="UniProtKB-UniRule"/>
</dbReference>
<dbReference type="SUPFAM" id="SSF54928">
    <property type="entry name" value="RNA-binding domain, RBD"/>
    <property type="match status" value="2"/>
</dbReference>
<keyword evidence="2 3" id="KW-0694">RNA-binding</keyword>
<feature type="compositionally biased region" description="Basic and acidic residues" evidence="4">
    <location>
        <begin position="403"/>
        <end position="416"/>
    </location>
</feature>
<dbReference type="CDD" id="cd12254">
    <property type="entry name" value="RRM_hnRNPH_ESRPs_RBM12_like"/>
    <property type="match status" value="1"/>
</dbReference>
<sequence>MSAIKNLQGVRDGRSSGAESPPPPAVRRPARPSLLPAPPLQQQIPIGVDDFRQQPPAGNANEYHQLGVGDQRPFDQIIRDQSMPIQSNSAQGIFSRSAAGGGLPGFGPPTAIAPPPQHQPQQHMSAPRCVELSRLPAELLRPAAIEQFLRPAVPLTLSSVKVVFDQHGFPLHTLVRFDNPDDADRTLARDGEQGIRIRPCTLPDFDRAVDGTAKISPGLIPQPFLPLLPKSPSSSSSSTNFSGPPPLANFSGPPSLVGGGAAGNASKERYCLTFSNMAYRADDRDIARFLGNVIVPTKITRLYYEDAGKASDRWLVEFDNMSQAEQAAELRGEIRGRPVRVVRTPNDQADRMLAVPDRYGQKKIEEFNAKTGGSEPNERMGTSLIGRQQKAPPLLDPRQSLRSGEEPHAQDSDGRRHVPSRSGHQRSRSRSPRDRRSSSRSSYDAPSSHSSRRDQQSHERREDVIDHRQAPPVYRQEAPLPSPSGPSCCVKLTNLPMHAMERDVAGFLDSRLAYHGAVHMTKDGNAYVELATEMDAVRALRQHRAYLGANCVNVLPVSKEELNAAVRGAIQPPIMTASPAKGGQLSTMGNMNQRQQQQPLMSSPESSKDVDPAVVASIGRPGTVIAVHGLPVTITLDDLVAFFERYQLLEDSVRMHFDDTGCPTGDCLLAMATPGDAGKAVQELNGRRLNGSLVTMYVVRSG</sequence>
<feature type="compositionally biased region" description="Basic residues" evidence="4">
    <location>
        <begin position="417"/>
        <end position="430"/>
    </location>
</feature>
<keyword evidence="6" id="KW-1185">Reference proteome</keyword>
<evidence type="ECO:0000313" key="7">
    <source>
        <dbReference type="WBParaSite" id="PSAMB.scaffold163size70551.g2888.t1"/>
    </source>
</evidence>
<evidence type="ECO:0000256" key="4">
    <source>
        <dbReference type="SAM" id="MobiDB-lite"/>
    </source>
</evidence>
<proteinExistence type="predicted"/>
<protein>
    <submittedName>
        <fullName evidence="7">RRM domain-containing protein</fullName>
    </submittedName>
</protein>
<organism evidence="6 7">
    <name type="scientific">Plectus sambesii</name>
    <dbReference type="NCBI Taxonomy" id="2011161"/>
    <lineage>
        <taxon>Eukaryota</taxon>
        <taxon>Metazoa</taxon>
        <taxon>Ecdysozoa</taxon>
        <taxon>Nematoda</taxon>
        <taxon>Chromadorea</taxon>
        <taxon>Plectida</taxon>
        <taxon>Plectina</taxon>
        <taxon>Plectoidea</taxon>
        <taxon>Plectidae</taxon>
        <taxon>Plectus</taxon>
    </lineage>
</organism>
<feature type="compositionally biased region" description="Low complexity" evidence="4">
    <location>
        <begin position="439"/>
        <end position="449"/>
    </location>
</feature>
<dbReference type="InterPro" id="IPR035979">
    <property type="entry name" value="RBD_domain_sf"/>
</dbReference>
<feature type="region of interest" description="Disordered" evidence="4">
    <location>
        <begin position="100"/>
        <end position="123"/>
    </location>
</feature>
<keyword evidence="1" id="KW-0677">Repeat</keyword>
<evidence type="ECO:0000313" key="6">
    <source>
        <dbReference type="Proteomes" id="UP000887566"/>
    </source>
</evidence>
<dbReference type="PROSITE" id="PS50102">
    <property type="entry name" value="RRM"/>
    <property type="match status" value="1"/>
</dbReference>
<dbReference type="WBParaSite" id="PSAMB.scaffold163size70551.g2888.t1">
    <property type="protein sequence ID" value="PSAMB.scaffold163size70551.g2888.t1"/>
    <property type="gene ID" value="PSAMB.scaffold163size70551.g2888"/>
</dbReference>
<evidence type="ECO:0000256" key="2">
    <source>
        <dbReference type="ARBA" id="ARBA00022884"/>
    </source>
</evidence>
<dbReference type="PANTHER" id="PTHR13976">
    <property type="entry name" value="HETEROGENEOUS NUCLEAR RIBONUCLEOPROTEIN-RELATED"/>
    <property type="match status" value="1"/>
</dbReference>
<feature type="compositionally biased region" description="Basic and acidic residues" evidence="4">
    <location>
        <begin position="451"/>
        <end position="469"/>
    </location>
</feature>
<dbReference type="AlphaFoldDB" id="A0A914V8L3"/>
<dbReference type="Gene3D" id="3.30.70.330">
    <property type="match status" value="3"/>
</dbReference>
<name>A0A914V8L3_9BILA</name>
<evidence type="ECO:0000256" key="3">
    <source>
        <dbReference type="PROSITE-ProRule" id="PRU00176"/>
    </source>
</evidence>
<evidence type="ECO:0000259" key="5">
    <source>
        <dbReference type="PROSITE" id="PS50102"/>
    </source>
</evidence>
<dbReference type="InterPro" id="IPR000504">
    <property type="entry name" value="RRM_dom"/>
</dbReference>
<feature type="region of interest" description="Disordered" evidence="4">
    <location>
        <begin position="1"/>
        <end position="68"/>
    </location>
</feature>
<accession>A0A914V8L3</accession>
<dbReference type="Pfam" id="PF00076">
    <property type="entry name" value="RRM_1"/>
    <property type="match status" value="1"/>
</dbReference>